<proteinExistence type="predicted"/>
<evidence type="ECO:0000256" key="1">
    <source>
        <dbReference type="SAM" id="MobiDB-lite"/>
    </source>
</evidence>
<dbReference type="Pfam" id="PF04641">
    <property type="entry name" value="Rtf2"/>
    <property type="match status" value="1"/>
</dbReference>
<evidence type="ECO:0000313" key="2">
    <source>
        <dbReference type="EMBL" id="OQO01392.1"/>
    </source>
</evidence>
<protein>
    <recommendedName>
        <fullName evidence="4">Replication termination factor 2</fullName>
    </recommendedName>
</protein>
<dbReference type="AlphaFoldDB" id="A0A1V8SR83"/>
<accession>A0A1V8SR83</accession>
<dbReference type="GO" id="GO:0006274">
    <property type="term" value="P:DNA replication termination"/>
    <property type="evidence" value="ECO:0007669"/>
    <property type="project" value="TreeGrafter"/>
</dbReference>
<feature type="compositionally biased region" description="Basic and acidic residues" evidence="1">
    <location>
        <begin position="273"/>
        <end position="282"/>
    </location>
</feature>
<comment type="caution">
    <text evidence="2">The sequence shown here is derived from an EMBL/GenBank/DDBJ whole genome shotgun (WGS) entry which is preliminary data.</text>
</comment>
<gene>
    <name evidence="2" type="ORF">B0A48_12947</name>
</gene>
<reference evidence="3" key="1">
    <citation type="submission" date="2017-03" db="EMBL/GenBank/DDBJ databases">
        <title>Genomes of endolithic fungi from Antarctica.</title>
        <authorList>
            <person name="Coleine C."/>
            <person name="Masonjones S."/>
            <person name="Stajich J.E."/>
        </authorList>
    </citation>
    <scope>NUCLEOTIDE SEQUENCE [LARGE SCALE GENOMIC DNA]</scope>
    <source>
        <strain evidence="3">CCFEE 5527</strain>
    </source>
</reference>
<dbReference type="OrthoDB" id="247013at2759"/>
<organism evidence="2 3">
    <name type="scientific">Cryoendolithus antarcticus</name>
    <dbReference type="NCBI Taxonomy" id="1507870"/>
    <lineage>
        <taxon>Eukaryota</taxon>
        <taxon>Fungi</taxon>
        <taxon>Dikarya</taxon>
        <taxon>Ascomycota</taxon>
        <taxon>Pezizomycotina</taxon>
        <taxon>Dothideomycetes</taxon>
        <taxon>Dothideomycetidae</taxon>
        <taxon>Cladosporiales</taxon>
        <taxon>Cladosporiaceae</taxon>
        <taxon>Cryoendolithus</taxon>
    </lineage>
</organism>
<evidence type="ECO:0000313" key="3">
    <source>
        <dbReference type="Proteomes" id="UP000192596"/>
    </source>
</evidence>
<dbReference type="InParanoid" id="A0A1V8SR83"/>
<feature type="region of interest" description="Disordered" evidence="1">
    <location>
        <begin position="272"/>
        <end position="299"/>
    </location>
</feature>
<dbReference type="GO" id="GO:0005634">
    <property type="term" value="C:nucleus"/>
    <property type="evidence" value="ECO:0007669"/>
    <property type="project" value="TreeGrafter"/>
</dbReference>
<dbReference type="EMBL" id="NAJO01000031">
    <property type="protein sequence ID" value="OQO01392.1"/>
    <property type="molecule type" value="Genomic_DNA"/>
</dbReference>
<dbReference type="InterPro" id="IPR006735">
    <property type="entry name" value="Rtf2"/>
</dbReference>
<dbReference type="Proteomes" id="UP000192596">
    <property type="component" value="Unassembled WGS sequence"/>
</dbReference>
<name>A0A1V8SR83_9PEZI</name>
<sequence length="299" mass="32012">MGNDGGSIPTRRELVKEAAKNPTTAQLKETQQEQQLWAWTYDPITRKRLAAPVVADATGRLYNKDTILELLVGGQAEKGTNGVVTSLRDVVEVKFEEDGEGGWKCPVTGAKLGPGTKAAYVVPCGHAFSGVAIKEVAGERCVTCDEAYAAEDVIPILSTAEADITRLASRRQALKEKGLTHSIKKASGGEKSKKRKKREASPETPSQATISESGAPDEAIKAANETAQPKPVEHSRINNAATATLTAKVMREQEVAKKRRLDNKNVASLFSNRDAEAHHGKSADFMTRGNSVPAAGGKR</sequence>
<evidence type="ECO:0008006" key="4">
    <source>
        <dbReference type="Google" id="ProtNLM"/>
    </source>
</evidence>
<feature type="region of interest" description="Disordered" evidence="1">
    <location>
        <begin position="175"/>
        <end position="216"/>
    </location>
</feature>
<dbReference type="STRING" id="1507870.A0A1V8SR83"/>
<dbReference type="PANTHER" id="PTHR12775:SF0">
    <property type="entry name" value="REPLICATION TERMINATION FACTOR 2"/>
    <property type="match status" value="1"/>
</dbReference>
<feature type="compositionally biased region" description="Polar residues" evidence="1">
    <location>
        <begin position="203"/>
        <end position="212"/>
    </location>
</feature>
<keyword evidence="3" id="KW-1185">Reference proteome</keyword>
<dbReference type="PANTHER" id="PTHR12775">
    <property type="entry name" value="PROTEIN C20ORF43 HOMOLOG"/>
    <property type="match status" value="1"/>
</dbReference>